<dbReference type="EMBL" id="JOJR01000213">
    <property type="protein sequence ID" value="RCN42040.1"/>
    <property type="molecule type" value="Genomic_DNA"/>
</dbReference>
<dbReference type="Proteomes" id="UP000252519">
    <property type="component" value="Unassembled WGS sequence"/>
</dbReference>
<name>A0A368GG83_ANCCA</name>
<gene>
    <name evidence="1" type="ORF">ANCCAN_12031</name>
</gene>
<accession>A0A368GG83</accession>
<organism evidence="1 2">
    <name type="scientific">Ancylostoma caninum</name>
    <name type="common">Dog hookworm</name>
    <dbReference type="NCBI Taxonomy" id="29170"/>
    <lineage>
        <taxon>Eukaryota</taxon>
        <taxon>Metazoa</taxon>
        <taxon>Ecdysozoa</taxon>
        <taxon>Nematoda</taxon>
        <taxon>Chromadorea</taxon>
        <taxon>Rhabditida</taxon>
        <taxon>Rhabditina</taxon>
        <taxon>Rhabditomorpha</taxon>
        <taxon>Strongyloidea</taxon>
        <taxon>Ancylostomatidae</taxon>
        <taxon>Ancylostomatinae</taxon>
        <taxon>Ancylostoma</taxon>
    </lineage>
</organism>
<protein>
    <submittedName>
        <fullName evidence="1">Uncharacterized protein</fullName>
    </submittedName>
</protein>
<proteinExistence type="predicted"/>
<evidence type="ECO:0000313" key="2">
    <source>
        <dbReference type="Proteomes" id="UP000252519"/>
    </source>
</evidence>
<sequence length="47" mass="5601">MANVIINALILLFRHKEIIQSFKRFFVVVLFRRSLKIEHTVMVLSTK</sequence>
<dbReference type="AlphaFoldDB" id="A0A368GG83"/>
<evidence type="ECO:0000313" key="1">
    <source>
        <dbReference type="EMBL" id="RCN42040.1"/>
    </source>
</evidence>
<comment type="caution">
    <text evidence="1">The sequence shown here is derived from an EMBL/GenBank/DDBJ whole genome shotgun (WGS) entry which is preliminary data.</text>
</comment>
<reference evidence="1 2" key="1">
    <citation type="submission" date="2014-10" db="EMBL/GenBank/DDBJ databases">
        <title>Draft genome of the hookworm Ancylostoma caninum.</title>
        <authorList>
            <person name="Mitreva M."/>
        </authorList>
    </citation>
    <scope>NUCLEOTIDE SEQUENCE [LARGE SCALE GENOMIC DNA]</scope>
    <source>
        <strain evidence="1 2">Baltimore</strain>
    </source>
</reference>
<keyword evidence="2" id="KW-1185">Reference proteome</keyword>